<organism evidence="2">
    <name type="scientific">hydrocarbon metagenome</name>
    <dbReference type="NCBI Taxonomy" id="938273"/>
    <lineage>
        <taxon>unclassified sequences</taxon>
        <taxon>metagenomes</taxon>
        <taxon>ecological metagenomes</taxon>
    </lineage>
</organism>
<sequence>MDRQQAYFGNIARIAGRIRAYAPPDLIERFAAVSGFDHSSYRRCTPAFDGTITAVDGSNALLLDAGSFAIAAIRAVECSYAGGECIHRRTTPLQVVSVGGADDDYAELFEECFGCRPRALPGGEDPAAAASVIRDTFEYWVALELAWELSEGDLLVLDGALRVSHASHHEILEDLLNVCNHRGVLLAAVTKRTSLTWGNGHPILPAAAGLAAKLGVGEPWYVKIPADQAIPDRQQQHTWQQRGSQYVALLHRRAARPFKIELPEYLEDEMADRAFSALAAYADDGRVTGYPYPLLDAHLHCRIGIDVAEQVRHDLIRGICGLGMSMKEYSGLFGDYHDEFNRY</sequence>
<evidence type="ECO:0000313" key="2">
    <source>
        <dbReference type="EMBL" id="KUG20103.1"/>
    </source>
</evidence>
<keyword evidence="2" id="KW-0269">Exonuclease</keyword>
<accession>A0A0W8FGU6</accession>
<gene>
    <name evidence="2" type="ORF">ASZ90_010167</name>
</gene>
<protein>
    <submittedName>
        <fullName evidence="2">Single-stranded exonuclease associated with rad50/mre11 complex</fullName>
    </submittedName>
</protein>
<comment type="caution">
    <text evidence="2">The sequence shown here is derived from an EMBL/GenBank/DDBJ whole genome shotgun (WGS) entry which is preliminary data.</text>
</comment>
<dbReference type="InterPro" id="IPR018977">
    <property type="entry name" value="NurA_domain"/>
</dbReference>
<dbReference type="EMBL" id="LNQE01001227">
    <property type="protein sequence ID" value="KUG20103.1"/>
    <property type="molecule type" value="Genomic_DNA"/>
</dbReference>
<dbReference type="SMART" id="SM00933">
    <property type="entry name" value="NurA"/>
    <property type="match status" value="1"/>
</dbReference>
<dbReference type="GO" id="GO:0004527">
    <property type="term" value="F:exonuclease activity"/>
    <property type="evidence" value="ECO:0007669"/>
    <property type="project" value="UniProtKB-KW"/>
</dbReference>
<proteinExistence type="predicted"/>
<evidence type="ECO:0000259" key="1">
    <source>
        <dbReference type="SMART" id="SM00933"/>
    </source>
</evidence>
<keyword evidence="2" id="KW-0378">Hydrolase</keyword>
<dbReference type="AlphaFoldDB" id="A0A0W8FGU6"/>
<feature type="domain" description="NurA" evidence="1">
    <location>
        <begin position="50"/>
        <end position="303"/>
    </location>
</feature>
<dbReference type="Pfam" id="PF09376">
    <property type="entry name" value="NurA"/>
    <property type="match status" value="1"/>
</dbReference>
<keyword evidence="2" id="KW-0540">Nuclease</keyword>
<name>A0A0W8FGU6_9ZZZZ</name>
<reference evidence="2" key="1">
    <citation type="journal article" date="2015" name="Proc. Natl. Acad. Sci. U.S.A.">
        <title>Networks of energetic and metabolic interactions define dynamics in microbial communities.</title>
        <authorList>
            <person name="Embree M."/>
            <person name="Liu J.K."/>
            <person name="Al-Bassam M.M."/>
            <person name="Zengler K."/>
        </authorList>
    </citation>
    <scope>NUCLEOTIDE SEQUENCE</scope>
</reference>